<gene>
    <name evidence="1" type="ORF">Cgig2_028171</name>
</gene>
<name>A0A9Q1GYP9_9CARY</name>
<dbReference type="Proteomes" id="UP001153076">
    <property type="component" value="Unassembled WGS sequence"/>
</dbReference>
<proteinExistence type="predicted"/>
<evidence type="ECO:0000313" key="2">
    <source>
        <dbReference type="Proteomes" id="UP001153076"/>
    </source>
</evidence>
<dbReference type="EMBL" id="JAKOGI010001138">
    <property type="protein sequence ID" value="KAJ8427500.1"/>
    <property type="molecule type" value="Genomic_DNA"/>
</dbReference>
<reference evidence="1" key="1">
    <citation type="submission" date="2022-04" db="EMBL/GenBank/DDBJ databases">
        <title>Carnegiea gigantea Genome sequencing and assembly v2.</title>
        <authorList>
            <person name="Copetti D."/>
            <person name="Sanderson M.J."/>
            <person name="Burquez A."/>
            <person name="Wojciechowski M.F."/>
        </authorList>
    </citation>
    <scope>NUCLEOTIDE SEQUENCE</scope>
    <source>
        <strain evidence="1">SGP5-SGP5p</strain>
        <tissue evidence="1">Aerial part</tissue>
    </source>
</reference>
<keyword evidence="2" id="KW-1185">Reference proteome</keyword>
<sequence length="201" mass="22153">MMRSASYTTVAPPLEQCSTTNISVEAEAGGTTHAVNALLRWWRVDIWGLETRWRKEGVGRHLRRRCVLYTRHPSSTDLMGMLKPTPAVPPTPPTRLFGGGAWIVDWADQGFGNTMEEEGHQTTPSLVAHVACTPPLHSGSDGCGYILDKVDAKKARAVEKVDAKKACAMGIEREREREIVKRGREIQTVLFLCGGKWGVTA</sequence>
<accession>A0A9Q1GYP9</accession>
<protein>
    <submittedName>
        <fullName evidence="1">Uncharacterized protein</fullName>
    </submittedName>
</protein>
<evidence type="ECO:0000313" key="1">
    <source>
        <dbReference type="EMBL" id="KAJ8427500.1"/>
    </source>
</evidence>
<dbReference type="AlphaFoldDB" id="A0A9Q1GYP9"/>
<organism evidence="1 2">
    <name type="scientific">Carnegiea gigantea</name>
    <dbReference type="NCBI Taxonomy" id="171969"/>
    <lineage>
        <taxon>Eukaryota</taxon>
        <taxon>Viridiplantae</taxon>
        <taxon>Streptophyta</taxon>
        <taxon>Embryophyta</taxon>
        <taxon>Tracheophyta</taxon>
        <taxon>Spermatophyta</taxon>
        <taxon>Magnoliopsida</taxon>
        <taxon>eudicotyledons</taxon>
        <taxon>Gunneridae</taxon>
        <taxon>Pentapetalae</taxon>
        <taxon>Caryophyllales</taxon>
        <taxon>Cactineae</taxon>
        <taxon>Cactaceae</taxon>
        <taxon>Cactoideae</taxon>
        <taxon>Echinocereeae</taxon>
        <taxon>Carnegiea</taxon>
    </lineage>
</organism>
<comment type="caution">
    <text evidence="1">The sequence shown here is derived from an EMBL/GenBank/DDBJ whole genome shotgun (WGS) entry which is preliminary data.</text>
</comment>